<organism evidence="1 2">
    <name type="scientific">Actinoplanes lutulentus</name>
    <dbReference type="NCBI Taxonomy" id="1287878"/>
    <lineage>
        <taxon>Bacteria</taxon>
        <taxon>Bacillati</taxon>
        <taxon>Actinomycetota</taxon>
        <taxon>Actinomycetes</taxon>
        <taxon>Micromonosporales</taxon>
        <taxon>Micromonosporaceae</taxon>
        <taxon>Actinoplanes</taxon>
    </lineage>
</organism>
<dbReference type="RefSeq" id="WP_111650894.1">
    <property type="nucleotide sequence ID" value="NZ_JACHWI010000004.1"/>
</dbReference>
<dbReference type="PANTHER" id="PTHR47623">
    <property type="entry name" value="OS09G0287300 PROTEIN"/>
    <property type="match status" value="1"/>
</dbReference>
<accession>A0A327Z9W5</accession>
<dbReference type="Gene3D" id="3.40.50.1240">
    <property type="entry name" value="Phosphoglycerate mutase-like"/>
    <property type="match status" value="1"/>
</dbReference>
<dbReference type="SMART" id="SM00855">
    <property type="entry name" value="PGAM"/>
    <property type="match status" value="1"/>
</dbReference>
<protein>
    <submittedName>
        <fullName evidence="1">Phosphohistidine phosphatase</fullName>
    </submittedName>
</protein>
<dbReference type="Proteomes" id="UP000249341">
    <property type="component" value="Unassembled WGS sequence"/>
</dbReference>
<dbReference type="EMBL" id="QLMJ01000010">
    <property type="protein sequence ID" value="RAK35333.1"/>
    <property type="molecule type" value="Genomic_DNA"/>
</dbReference>
<evidence type="ECO:0000313" key="2">
    <source>
        <dbReference type="Proteomes" id="UP000249341"/>
    </source>
</evidence>
<evidence type="ECO:0000313" key="1">
    <source>
        <dbReference type="EMBL" id="RAK35333.1"/>
    </source>
</evidence>
<dbReference type="SUPFAM" id="SSF53254">
    <property type="entry name" value="Phosphoglycerate mutase-like"/>
    <property type="match status" value="1"/>
</dbReference>
<dbReference type="PANTHER" id="PTHR47623:SF1">
    <property type="entry name" value="OS09G0287300 PROTEIN"/>
    <property type="match status" value="1"/>
</dbReference>
<sequence length="172" mass="18833">MTLRTLILLRHSKAETPGDLVDFDRSLTERGESDADAAGAWLADARLHPDFVLCSPARRTRQTWQTAAIAMAQGENGQVSPEVIYDEGLYLGGRTEVFDLLRRVPETVRTVLLVGHNPTVSEVSALLLPDDQFTGTVVEMKTSGLAVHSGEKPWSETQPGAMRLARQHTARG</sequence>
<comment type="caution">
    <text evidence="1">The sequence shown here is derived from an EMBL/GenBank/DDBJ whole genome shotgun (WGS) entry which is preliminary data.</text>
</comment>
<dbReference type="OrthoDB" id="9810154at2"/>
<name>A0A327Z9W5_9ACTN</name>
<dbReference type="InterPro" id="IPR013078">
    <property type="entry name" value="His_Pase_superF_clade-1"/>
</dbReference>
<keyword evidence="2" id="KW-1185">Reference proteome</keyword>
<dbReference type="InterPro" id="IPR029033">
    <property type="entry name" value="His_PPase_superfam"/>
</dbReference>
<dbReference type="CDD" id="cd07067">
    <property type="entry name" value="HP_PGM_like"/>
    <property type="match status" value="1"/>
</dbReference>
<gene>
    <name evidence="1" type="ORF">B0I29_11085</name>
</gene>
<dbReference type="AlphaFoldDB" id="A0A327Z9W5"/>
<proteinExistence type="predicted"/>
<dbReference type="Pfam" id="PF00300">
    <property type="entry name" value="His_Phos_1"/>
    <property type="match status" value="1"/>
</dbReference>
<reference evidence="1 2" key="1">
    <citation type="submission" date="2018-06" db="EMBL/GenBank/DDBJ databases">
        <title>Genomic Encyclopedia of Type Strains, Phase III (KMG-III): the genomes of soil and plant-associated and newly described type strains.</title>
        <authorList>
            <person name="Whitman W."/>
        </authorList>
    </citation>
    <scope>NUCLEOTIDE SEQUENCE [LARGE SCALE GENOMIC DNA]</scope>
    <source>
        <strain evidence="1 2">CGMCC 4.7090</strain>
    </source>
</reference>